<dbReference type="AlphaFoldDB" id="A0A6C0EBQ6"/>
<reference evidence="2" key="1">
    <citation type="journal article" date="2020" name="Nature">
        <title>Giant virus diversity and host interactions through global metagenomics.</title>
        <authorList>
            <person name="Schulz F."/>
            <person name="Roux S."/>
            <person name="Paez-Espino D."/>
            <person name="Jungbluth S."/>
            <person name="Walsh D.A."/>
            <person name="Denef V.J."/>
            <person name="McMahon K.D."/>
            <person name="Konstantinidis K.T."/>
            <person name="Eloe-Fadrosh E.A."/>
            <person name="Kyrpides N.C."/>
            <person name="Woyke T."/>
        </authorList>
    </citation>
    <scope>NUCLEOTIDE SEQUENCE</scope>
    <source>
        <strain evidence="2">GVMAG-M-3300023179-150</strain>
    </source>
</reference>
<evidence type="ECO:0000259" key="1">
    <source>
        <dbReference type="Pfam" id="PF03235"/>
    </source>
</evidence>
<dbReference type="PANTHER" id="PTHR39639">
    <property type="entry name" value="CHROMOSOME 16, WHOLE GENOME SHOTGUN SEQUENCE"/>
    <property type="match status" value="1"/>
</dbReference>
<dbReference type="InterPro" id="IPR004919">
    <property type="entry name" value="GmrSD_N"/>
</dbReference>
<dbReference type="EMBL" id="MN739749">
    <property type="protein sequence ID" value="QHT24815.1"/>
    <property type="molecule type" value="Genomic_DNA"/>
</dbReference>
<feature type="domain" description="GmrSD restriction endonucleases N-terminal" evidence="1">
    <location>
        <begin position="24"/>
        <end position="165"/>
    </location>
</feature>
<dbReference type="Pfam" id="PF03235">
    <property type="entry name" value="GmrSD_N"/>
    <property type="match status" value="1"/>
</dbReference>
<proteinExistence type="predicted"/>
<dbReference type="PANTHER" id="PTHR39639:SF1">
    <property type="entry name" value="DUF262 DOMAIN-CONTAINING PROTEIN"/>
    <property type="match status" value="1"/>
</dbReference>
<accession>A0A6C0EBQ6</accession>
<name>A0A6C0EBQ6_9ZZZZ</name>
<evidence type="ECO:0000313" key="2">
    <source>
        <dbReference type="EMBL" id="QHT24815.1"/>
    </source>
</evidence>
<organism evidence="2">
    <name type="scientific">viral metagenome</name>
    <dbReference type="NCBI Taxonomy" id="1070528"/>
    <lineage>
        <taxon>unclassified sequences</taxon>
        <taxon>metagenomes</taxon>
        <taxon>organismal metagenomes</taxon>
    </lineage>
</organism>
<protein>
    <recommendedName>
        <fullName evidence="1">GmrSD restriction endonucleases N-terminal domain-containing protein</fullName>
    </recommendedName>
</protein>
<sequence length="340" mass="39984">MEDIKFTIRMLVNHFTKLRNINIDTNYQRGLVWINEDKMEFIKSIIDMIKNGIELPSIIVFNKVNNDYNCIDGKQRISAIIQFVDNIFGYKDNGKYIYYDKIPNINEDDGHNNYTICMSDKEREFFNNFVITTKIYKNQSYEREVNLFNLINNGTPLSVSETLMGRIKNKDIAKSIQEIASNYRTKLSKYKCSERGKHIRFMLKFIFFGMYSLKDINNCECIIKEYENKNIPQNRKDAVLKGIIQDKKTILDTFLVQNLFLSNFIKITHSYGENSLVIALEKLYRSKLNADDINNKLFIEKAIEYNTSIRNIPDKDKNCLTKIYKFADNFISSLKPLKPN</sequence>